<evidence type="ECO:0000313" key="1">
    <source>
        <dbReference type="EMBL" id="PRY86862.1"/>
    </source>
</evidence>
<dbReference type="EMBL" id="PVTQ01000011">
    <property type="protein sequence ID" value="PRY86862.1"/>
    <property type="molecule type" value="Genomic_DNA"/>
</dbReference>
<dbReference type="Proteomes" id="UP000238392">
    <property type="component" value="Unassembled WGS sequence"/>
</dbReference>
<evidence type="ECO:0000313" key="2">
    <source>
        <dbReference type="Proteomes" id="UP000238392"/>
    </source>
</evidence>
<sequence length="52" mass="5741">MSKEQAATSLTALAHSNKLGKDNQEFCMSMWAAWRLKALCEGQKATAPQTQK</sequence>
<protein>
    <submittedName>
        <fullName evidence="1">Uncharacterized protein</fullName>
    </submittedName>
</protein>
<comment type="caution">
    <text evidence="1">The sequence shown here is derived from an EMBL/GenBank/DDBJ whole genome shotgun (WGS) entry which is preliminary data.</text>
</comment>
<keyword evidence="2" id="KW-1185">Reference proteome</keyword>
<accession>A0A2T0WJN0</accession>
<name>A0A2T0WJN0_9RHOB</name>
<dbReference type="AlphaFoldDB" id="A0A2T0WJN0"/>
<reference evidence="1 2" key="1">
    <citation type="submission" date="2018-03" db="EMBL/GenBank/DDBJ databases">
        <title>Genomic Encyclopedia of Archaeal and Bacterial Type Strains, Phase II (KMG-II): from individual species to whole genera.</title>
        <authorList>
            <person name="Goeker M."/>
        </authorList>
    </citation>
    <scope>NUCLEOTIDE SEQUENCE [LARGE SCALE GENOMIC DNA]</scope>
    <source>
        <strain evidence="1 2">DSM 100212</strain>
    </source>
</reference>
<organism evidence="1 2">
    <name type="scientific">Donghicola tyrosinivorans</name>
    <dbReference type="NCBI Taxonomy" id="1652492"/>
    <lineage>
        <taxon>Bacteria</taxon>
        <taxon>Pseudomonadati</taxon>
        <taxon>Pseudomonadota</taxon>
        <taxon>Alphaproteobacteria</taxon>
        <taxon>Rhodobacterales</taxon>
        <taxon>Roseobacteraceae</taxon>
        <taxon>Donghicola</taxon>
    </lineage>
</organism>
<proteinExistence type="predicted"/>
<gene>
    <name evidence="1" type="ORF">CLV74_11194</name>
</gene>